<evidence type="ECO:0000256" key="2">
    <source>
        <dbReference type="ARBA" id="ARBA00012438"/>
    </source>
</evidence>
<evidence type="ECO:0000256" key="9">
    <source>
        <dbReference type="SAM" id="MobiDB-lite"/>
    </source>
</evidence>
<comment type="catalytic activity">
    <reaction evidence="1">
        <text>ATP + protein L-histidine = ADP + protein N-phospho-L-histidine.</text>
        <dbReference type="EC" id="2.7.13.3"/>
    </reaction>
</comment>
<evidence type="ECO:0000256" key="7">
    <source>
        <dbReference type="ARBA" id="ARBA00022840"/>
    </source>
</evidence>
<dbReference type="Pfam" id="PF07730">
    <property type="entry name" value="HisKA_3"/>
    <property type="match status" value="1"/>
</dbReference>
<keyword evidence="10" id="KW-0812">Transmembrane</keyword>
<name>A0ABU2M8Q8_9ACTN</name>
<dbReference type="Gene3D" id="1.20.5.1930">
    <property type="match status" value="1"/>
</dbReference>
<dbReference type="RefSeq" id="WP_311511351.1">
    <property type="nucleotide sequence ID" value="NZ_JAVREP010000005.1"/>
</dbReference>
<dbReference type="EC" id="2.7.13.3" evidence="2"/>
<keyword evidence="10" id="KW-1133">Transmembrane helix</keyword>
<dbReference type="Proteomes" id="UP001183390">
    <property type="component" value="Unassembled WGS sequence"/>
</dbReference>
<dbReference type="InterPro" id="IPR036890">
    <property type="entry name" value="HATPase_C_sf"/>
</dbReference>
<feature type="transmembrane region" description="Helical" evidence="10">
    <location>
        <begin position="110"/>
        <end position="132"/>
    </location>
</feature>
<feature type="transmembrane region" description="Helical" evidence="10">
    <location>
        <begin position="172"/>
        <end position="193"/>
    </location>
</feature>
<evidence type="ECO:0000313" key="12">
    <source>
        <dbReference type="EMBL" id="MDT0328631.1"/>
    </source>
</evidence>
<reference evidence="13" key="1">
    <citation type="submission" date="2023-07" db="EMBL/GenBank/DDBJ databases">
        <title>30 novel species of actinomycetes from the DSMZ collection.</title>
        <authorList>
            <person name="Nouioui I."/>
        </authorList>
    </citation>
    <scope>NUCLEOTIDE SEQUENCE [LARGE SCALE GENOMIC DNA]</scope>
    <source>
        <strain evidence="13">DSM 44743</strain>
    </source>
</reference>
<evidence type="ECO:0000256" key="6">
    <source>
        <dbReference type="ARBA" id="ARBA00022777"/>
    </source>
</evidence>
<keyword evidence="13" id="KW-1185">Reference proteome</keyword>
<keyword evidence="6 12" id="KW-0418">Kinase</keyword>
<evidence type="ECO:0000259" key="11">
    <source>
        <dbReference type="Pfam" id="PF07730"/>
    </source>
</evidence>
<proteinExistence type="predicted"/>
<protein>
    <recommendedName>
        <fullName evidence="2">histidine kinase</fullName>
        <ecNumber evidence="2">2.7.13.3</ecNumber>
    </recommendedName>
</protein>
<dbReference type="InterPro" id="IPR011712">
    <property type="entry name" value="Sig_transdc_His_kin_sub3_dim/P"/>
</dbReference>
<dbReference type="CDD" id="cd16917">
    <property type="entry name" value="HATPase_UhpB-NarQ-NarX-like"/>
    <property type="match status" value="1"/>
</dbReference>
<keyword evidence="10" id="KW-0472">Membrane</keyword>
<feature type="domain" description="Signal transduction histidine kinase subgroup 3 dimerisation and phosphoacceptor" evidence="11">
    <location>
        <begin position="252"/>
        <end position="326"/>
    </location>
</feature>
<keyword evidence="7" id="KW-0067">ATP-binding</keyword>
<keyword evidence="4" id="KW-0808">Transferase</keyword>
<keyword evidence="8" id="KW-0902">Two-component regulatory system</keyword>
<keyword evidence="5" id="KW-0547">Nucleotide-binding</keyword>
<evidence type="ECO:0000256" key="1">
    <source>
        <dbReference type="ARBA" id="ARBA00000085"/>
    </source>
</evidence>
<accession>A0ABU2M8Q8</accession>
<feature type="compositionally biased region" description="Basic and acidic residues" evidence="9">
    <location>
        <begin position="65"/>
        <end position="75"/>
    </location>
</feature>
<comment type="caution">
    <text evidence="12">The sequence shown here is derived from an EMBL/GenBank/DDBJ whole genome shotgun (WGS) entry which is preliminary data.</text>
</comment>
<feature type="region of interest" description="Disordered" evidence="9">
    <location>
        <begin position="1"/>
        <end position="75"/>
    </location>
</feature>
<evidence type="ECO:0000256" key="4">
    <source>
        <dbReference type="ARBA" id="ARBA00022679"/>
    </source>
</evidence>
<evidence type="ECO:0000313" key="13">
    <source>
        <dbReference type="Proteomes" id="UP001183390"/>
    </source>
</evidence>
<keyword evidence="3" id="KW-0597">Phosphoprotein</keyword>
<feature type="transmembrane region" description="Helical" evidence="10">
    <location>
        <begin position="200"/>
        <end position="219"/>
    </location>
</feature>
<dbReference type="PANTHER" id="PTHR24421">
    <property type="entry name" value="NITRATE/NITRITE SENSOR PROTEIN NARX-RELATED"/>
    <property type="match status" value="1"/>
</dbReference>
<dbReference type="Gene3D" id="3.30.565.10">
    <property type="entry name" value="Histidine kinase-like ATPase, C-terminal domain"/>
    <property type="match status" value="1"/>
</dbReference>
<sequence>MTDTDVHPSGSTSPPPDRRTPPPEAMTRPTAPGSAEAVAPEPPPRGTPEGEGPVRSPAVSARASRPVEERFGGEGPRKWWRVSTRTVLPLVAALAFAAFYALAYRNGLYSYVPGPLAVVDVALGLTFSWALLWRTRHPLGVTAAIGLASAVSSSVLVALIISLVGLAALRPWWQAAVVSAGTLAAGLPWFLLVPPESQRYSTIVVAVLLLLGCVGWGLAIGSRRRLVDRLREDVLRARADRDRRSAEARADERRRIAREMHDVLAHRMSLLSVHAGALAYRVRRAEQGQAPPPTGRELGDALGVIRENAHRALDELGGILEVLRSTDTDPGEGYADTTAPQPTLTDVARLIREATDSGQRVTARLNVPDSAPVGPVARTVYRVVQEGLTNARKHAPGARVEVRVEGTPGRGLTVSVRNPLPLGVVAGEIPGAGAGLTGLAERVALDGGTFVHGPEEGTFHLSAELPWSEAVSPGRPSGVGGPAVL</sequence>
<feature type="transmembrane region" description="Helical" evidence="10">
    <location>
        <begin position="87"/>
        <end position="104"/>
    </location>
</feature>
<gene>
    <name evidence="12" type="ORF">RM479_09420</name>
</gene>
<dbReference type="GO" id="GO:0016301">
    <property type="term" value="F:kinase activity"/>
    <property type="evidence" value="ECO:0007669"/>
    <property type="project" value="UniProtKB-KW"/>
</dbReference>
<organism evidence="12 13">
    <name type="scientific">Nocardiopsis lambiniae</name>
    <dbReference type="NCBI Taxonomy" id="3075539"/>
    <lineage>
        <taxon>Bacteria</taxon>
        <taxon>Bacillati</taxon>
        <taxon>Actinomycetota</taxon>
        <taxon>Actinomycetes</taxon>
        <taxon>Streptosporangiales</taxon>
        <taxon>Nocardiopsidaceae</taxon>
        <taxon>Nocardiopsis</taxon>
    </lineage>
</organism>
<dbReference type="InterPro" id="IPR050482">
    <property type="entry name" value="Sensor_HK_TwoCompSys"/>
</dbReference>
<feature type="transmembrane region" description="Helical" evidence="10">
    <location>
        <begin position="144"/>
        <end position="166"/>
    </location>
</feature>
<evidence type="ECO:0000256" key="3">
    <source>
        <dbReference type="ARBA" id="ARBA00022553"/>
    </source>
</evidence>
<evidence type="ECO:0000256" key="10">
    <source>
        <dbReference type="SAM" id="Phobius"/>
    </source>
</evidence>
<dbReference type="SUPFAM" id="SSF55874">
    <property type="entry name" value="ATPase domain of HSP90 chaperone/DNA topoisomerase II/histidine kinase"/>
    <property type="match status" value="1"/>
</dbReference>
<evidence type="ECO:0000256" key="5">
    <source>
        <dbReference type="ARBA" id="ARBA00022741"/>
    </source>
</evidence>
<dbReference type="EMBL" id="JAVREP010000005">
    <property type="protein sequence ID" value="MDT0328631.1"/>
    <property type="molecule type" value="Genomic_DNA"/>
</dbReference>
<evidence type="ECO:0000256" key="8">
    <source>
        <dbReference type="ARBA" id="ARBA00023012"/>
    </source>
</evidence>
<dbReference type="PANTHER" id="PTHR24421:SF10">
    <property type="entry name" value="NITRATE_NITRITE SENSOR PROTEIN NARQ"/>
    <property type="match status" value="1"/>
</dbReference>